<dbReference type="SUPFAM" id="SSF53383">
    <property type="entry name" value="PLP-dependent transferases"/>
    <property type="match status" value="1"/>
</dbReference>
<evidence type="ECO:0000256" key="4">
    <source>
        <dbReference type="ARBA" id="ARBA00022679"/>
    </source>
</evidence>
<organism evidence="8 9">
    <name type="scientific">Macrococcus carouselicus</name>
    <dbReference type="NCBI Taxonomy" id="69969"/>
    <lineage>
        <taxon>Bacteria</taxon>
        <taxon>Bacillati</taxon>
        <taxon>Bacillota</taxon>
        <taxon>Bacilli</taxon>
        <taxon>Bacillales</taxon>
        <taxon>Staphylococcaceae</taxon>
        <taxon>Macrococcus</taxon>
    </lineage>
</organism>
<dbReference type="GO" id="GO:0030170">
    <property type="term" value="F:pyridoxal phosphate binding"/>
    <property type="evidence" value="ECO:0007669"/>
    <property type="project" value="InterPro"/>
</dbReference>
<gene>
    <name evidence="8" type="ORF">ERX40_07800</name>
</gene>
<evidence type="ECO:0000259" key="7">
    <source>
        <dbReference type="Pfam" id="PF00155"/>
    </source>
</evidence>
<dbReference type="InterPro" id="IPR004838">
    <property type="entry name" value="NHTrfase_class1_PyrdxlP-BS"/>
</dbReference>
<proteinExistence type="inferred from homology"/>
<dbReference type="InterPro" id="IPR015422">
    <property type="entry name" value="PyrdxlP-dep_Trfase_small"/>
</dbReference>
<dbReference type="InterPro" id="IPR004839">
    <property type="entry name" value="Aminotransferase_I/II_large"/>
</dbReference>
<evidence type="ECO:0000313" key="9">
    <source>
        <dbReference type="Proteomes" id="UP000295280"/>
    </source>
</evidence>
<keyword evidence="5" id="KW-0663">Pyridoxal phosphate</keyword>
<comment type="cofactor">
    <cofactor evidence="1 6">
        <name>pyridoxal 5'-phosphate</name>
        <dbReference type="ChEBI" id="CHEBI:597326"/>
    </cofactor>
</comment>
<keyword evidence="9" id="KW-1185">Reference proteome</keyword>
<evidence type="ECO:0000256" key="6">
    <source>
        <dbReference type="RuleBase" id="RU000481"/>
    </source>
</evidence>
<feature type="domain" description="Aminotransferase class I/classII large" evidence="7">
    <location>
        <begin position="29"/>
        <end position="379"/>
    </location>
</feature>
<dbReference type="PROSITE" id="PS00105">
    <property type="entry name" value="AA_TRANSFER_CLASS_1"/>
    <property type="match status" value="1"/>
</dbReference>
<name>A0A9Q8FPY7_9STAP</name>
<dbReference type="PANTHER" id="PTHR46383:SF4">
    <property type="entry name" value="AMINOTRANSFERASE"/>
    <property type="match status" value="1"/>
</dbReference>
<dbReference type="InterPro" id="IPR015421">
    <property type="entry name" value="PyrdxlP-dep_Trfase_major"/>
</dbReference>
<sequence length="388" mass="43172">MTPQFNERVTALQVPGTRQFANKVSTYSNGINLTLGQSGFDAPDFIRQAMTDAIDRGQLRYTHNKGLIELRTAITDYTAARFNVNYNPETEVLVTNGGSEAIDSIFRTILNAGDEVIIPAPAYAGYEPIIHLLGARTVFVDTTETNFVPTAERIAAAMTPQTKAILFNYPTNPTGTTLSTEAIQELVQLLKDKDIFIITDEIYSENVYEGQHHSFIEYAEVRDQLFYINGLSKSHAITGARIGYVLAPEAAIDEVTKVHLYNTICAATPSQYGALAALTHPDSRQLISDMNHAYIERRDYLYDRLRQMGLPVELPTGAFYILPNISAYNTDSFQFATDLLEAEQVAVVPGAAFTAYGEGYIRLSFASTMEEIVEGCNRLERFLHVYQK</sequence>
<dbReference type="Gene3D" id="3.90.1150.10">
    <property type="entry name" value="Aspartate Aminotransferase, domain 1"/>
    <property type="match status" value="1"/>
</dbReference>
<dbReference type="Pfam" id="PF00155">
    <property type="entry name" value="Aminotran_1_2"/>
    <property type="match status" value="1"/>
</dbReference>
<dbReference type="EC" id="2.6.1.-" evidence="6"/>
<comment type="similarity">
    <text evidence="2 6">Belongs to the class-I pyridoxal-phosphate-dependent aminotransferase family.</text>
</comment>
<evidence type="ECO:0000256" key="5">
    <source>
        <dbReference type="ARBA" id="ARBA00022898"/>
    </source>
</evidence>
<dbReference type="FunFam" id="3.40.640.10:FF:000033">
    <property type="entry name" value="Aspartate aminotransferase"/>
    <property type="match status" value="1"/>
</dbReference>
<protein>
    <recommendedName>
        <fullName evidence="6">Aminotransferase</fullName>
        <ecNumber evidence="6">2.6.1.-</ecNumber>
    </recommendedName>
</protein>
<dbReference type="AlphaFoldDB" id="A0A9Q8FPY7"/>
<evidence type="ECO:0000256" key="3">
    <source>
        <dbReference type="ARBA" id="ARBA00022576"/>
    </source>
</evidence>
<keyword evidence="3 6" id="KW-0032">Aminotransferase</keyword>
<dbReference type="Proteomes" id="UP000295280">
    <property type="component" value="Unassembled WGS sequence"/>
</dbReference>
<keyword evidence="4 6" id="KW-0808">Transferase</keyword>
<dbReference type="PANTHER" id="PTHR46383">
    <property type="entry name" value="ASPARTATE AMINOTRANSFERASE"/>
    <property type="match status" value="1"/>
</dbReference>
<reference evidence="8 9" key="1">
    <citation type="submission" date="2019-01" db="EMBL/GenBank/DDBJ databases">
        <title>Draft genome sequences of the type strains of six Macrococcus species.</title>
        <authorList>
            <person name="Mazhar S."/>
            <person name="Altermann E."/>
            <person name="Hill C."/>
            <person name="Mcauliffe O."/>
        </authorList>
    </citation>
    <scope>NUCLEOTIDE SEQUENCE [LARGE SCALE GENOMIC DNA]</scope>
    <source>
        <strain evidence="8 9">ATCC 51828</strain>
    </source>
</reference>
<dbReference type="InterPro" id="IPR015424">
    <property type="entry name" value="PyrdxlP-dep_Trfase"/>
</dbReference>
<dbReference type="EMBL" id="SCWD01000002">
    <property type="protein sequence ID" value="TDM02449.1"/>
    <property type="molecule type" value="Genomic_DNA"/>
</dbReference>
<evidence type="ECO:0000256" key="2">
    <source>
        <dbReference type="ARBA" id="ARBA00007441"/>
    </source>
</evidence>
<dbReference type="InterPro" id="IPR050596">
    <property type="entry name" value="AspAT/PAT-like"/>
</dbReference>
<dbReference type="Gene3D" id="3.40.640.10">
    <property type="entry name" value="Type I PLP-dependent aspartate aminotransferase-like (Major domain)"/>
    <property type="match status" value="1"/>
</dbReference>
<dbReference type="RefSeq" id="WP_133417932.1">
    <property type="nucleotide sequence ID" value="NZ_SCWD01000002.1"/>
</dbReference>
<evidence type="ECO:0000256" key="1">
    <source>
        <dbReference type="ARBA" id="ARBA00001933"/>
    </source>
</evidence>
<comment type="caution">
    <text evidence="8">The sequence shown here is derived from an EMBL/GenBank/DDBJ whole genome shotgun (WGS) entry which is preliminary data.</text>
</comment>
<evidence type="ECO:0000313" key="8">
    <source>
        <dbReference type="EMBL" id="TDM02449.1"/>
    </source>
</evidence>
<dbReference type="GO" id="GO:0006520">
    <property type="term" value="P:amino acid metabolic process"/>
    <property type="evidence" value="ECO:0007669"/>
    <property type="project" value="InterPro"/>
</dbReference>
<dbReference type="PRINTS" id="PR00753">
    <property type="entry name" value="ACCSYNTHASE"/>
</dbReference>
<dbReference type="CDD" id="cd00609">
    <property type="entry name" value="AAT_like"/>
    <property type="match status" value="1"/>
</dbReference>
<accession>A0A9Q8FPY7</accession>
<dbReference type="OrthoDB" id="9802328at2"/>
<dbReference type="GO" id="GO:0008483">
    <property type="term" value="F:transaminase activity"/>
    <property type="evidence" value="ECO:0007669"/>
    <property type="project" value="UniProtKB-KW"/>
</dbReference>